<sequence>MITSTQCPSCETLYLISMKNMKLMP</sequence>
<protein>
    <submittedName>
        <fullName evidence="1">Uncharacterized protein</fullName>
    </submittedName>
</protein>
<proteinExistence type="predicted"/>
<dbReference type="EMBL" id="GGEC01055150">
    <property type="protein sequence ID" value="MBX35634.1"/>
    <property type="molecule type" value="Transcribed_RNA"/>
</dbReference>
<name>A0A2P2MZL8_RHIMU</name>
<accession>A0A2P2MZL8</accession>
<evidence type="ECO:0000313" key="1">
    <source>
        <dbReference type="EMBL" id="MBX35634.1"/>
    </source>
</evidence>
<reference evidence="1" key="1">
    <citation type="submission" date="2018-02" db="EMBL/GenBank/DDBJ databases">
        <title>Rhizophora mucronata_Transcriptome.</title>
        <authorList>
            <person name="Meera S.P."/>
            <person name="Sreeshan A."/>
            <person name="Augustine A."/>
        </authorList>
    </citation>
    <scope>NUCLEOTIDE SEQUENCE</scope>
    <source>
        <tissue evidence="1">Leaf</tissue>
    </source>
</reference>
<dbReference type="AlphaFoldDB" id="A0A2P2MZL8"/>
<organism evidence="1">
    <name type="scientific">Rhizophora mucronata</name>
    <name type="common">Asiatic mangrove</name>
    <dbReference type="NCBI Taxonomy" id="61149"/>
    <lineage>
        <taxon>Eukaryota</taxon>
        <taxon>Viridiplantae</taxon>
        <taxon>Streptophyta</taxon>
        <taxon>Embryophyta</taxon>
        <taxon>Tracheophyta</taxon>
        <taxon>Spermatophyta</taxon>
        <taxon>Magnoliopsida</taxon>
        <taxon>eudicotyledons</taxon>
        <taxon>Gunneridae</taxon>
        <taxon>Pentapetalae</taxon>
        <taxon>rosids</taxon>
        <taxon>fabids</taxon>
        <taxon>Malpighiales</taxon>
        <taxon>Rhizophoraceae</taxon>
        <taxon>Rhizophora</taxon>
    </lineage>
</organism>